<evidence type="ECO:0000313" key="2">
    <source>
        <dbReference type="Proteomes" id="UP001183388"/>
    </source>
</evidence>
<comment type="caution">
    <text evidence="1">The sequence shown here is derived from an EMBL/GenBank/DDBJ whole genome shotgun (WGS) entry which is preliminary data.</text>
</comment>
<protein>
    <submittedName>
        <fullName evidence="1">Uncharacterized protein</fullName>
    </submittedName>
</protein>
<name>A0ABU2LBZ1_9ACTN</name>
<sequence length="53" mass="5576">MLPPGEEVLLPPAGWTTAPGTHWLGSIPAGRFTMARHLAAALDAVGRREATRA</sequence>
<reference evidence="2" key="1">
    <citation type="submission" date="2023-07" db="EMBL/GenBank/DDBJ databases">
        <title>30 novel species of actinomycetes from the DSMZ collection.</title>
        <authorList>
            <person name="Nouioui I."/>
        </authorList>
    </citation>
    <scope>NUCLEOTIDE SEQUENCE [LARGE SCALE GENOMIC DNA]</scope>
    <source>
        <strain evidence="2">DSM 44917</strain>
    </source>
</reference>
<dbReference type="EMBL" id="JAVREN010000030">
    <property type="protein sequence ID" value="MDT0309074.1"/>
    <property type="molecule type" value="Genomic_DNA"/>
</dbReference>
<gene>
    <name evidence="1" type="ORF">RM780_19215</name>
</gene>
<dbReference type="Proteomes" id="UP001183388">
    <property type="component" value="Unassembled WGS sequence"/>
</dbReference>
<organism evidence="1 2">
    <name type="scientific">Streptomyces boetiae</name>
    <dbReference type="NCBI Taxonomy" id="3075541"/>
    <lineage>
        <taxon>Bacteria</taxon>
        <taxon>Bacillati</taxon>
        <taxon>Actinomycetota</taxon>
        <taxon>Actinomycetes</taxon>
        <taxon>Kitasatosporales</taxon>
        <taxon>Streptomycetaceae</taxon>
        <taxon>Streptomyces</taxon>
    </lineage>
</organism>
<keyword evidence="2" id="KW-1185">Reference proteome</keyword>
<proteinExistence type="predicted"/>
<dbReference type="RefSeq" id="WP_311632025.1">
    <property type="nucleotide sequence ID" value="NZ_JAVREN010000030.1"/>
</dbReference>
<accession>A0ABU2LBZ1</accession>
<evidence type="ECO:0000313" key="1">
    <source>
        <dbReference type="EMBL" id="MDT0309074.1"/>
    </source>
</evidence>